<evidence type="ECO:0000313" key="2">
    <source>
        <dbReference type="EMBL" id="RAU91100.1"/>
    </source>
</evidence>
<organism evidence="2 3">
    <name type="scientific">Mycobacterium colombiense</name>
    <dbReference type="NCBI Taxonomy" id="339268"/>
    <lineage>
        <taxon>Bacteria</taxon>
        <taxon>Bacillati</taxon>
        <taxon>Actinomycetota</taxon>
        <taxon>Actinomycetes</taxon>
        <taxon>Mycobacteriales</taxon>
        <taxon>Mycobacteriaceae</taxon>
        <taxon>Mycobacterium</taxon>
        <taxon>Mycobacterium avium complex (MAC)</taxon>
    </lineage>
</organism>
<accession>A0A329K872</accession>
<name>A0A329K872_9MYCO</name>
<reference evidence="2 3" key="1">
    <citation type="submission" date="2018-06" db="EMBL/GenBank/DDBJ databases">
        <title>NTM in soil in Japan.</title>
        <authorList>
            <person name="Ohya K."/>
        </authorList>
    </citation>
    <scope>NUCLEOTIDE SEQUENCE [LARGE SCALE GENOMIC DNA]</scope>
    <source>
        <strain evidence="2 3">GF76</strain>
    </source>
</reference>
<feature type="region of interest" description="Disordered" evidence="1">
    <location>
        <begin position="37"/>
        <end position="64"/>
    </location>
</feature>
<evidence type="ECO:0000313" key="3">
    <source>
        <dbReference type="Proteomes" id="UP000250347"/>
    </source>
</evidence>
<protein>
    <recommendedName>
        <fullName evidence="4">Phage shock protein A</fullName>
    </recommendedName>
</protein>
<dbReference type="RefSeq" id="WP_112710201.1">
    <property type="nucleotide sequence ID" value="NZ_QMEU01000096.1"/>
</dbReference>
<evidence type="ECO:0000256" key="1">
    <source>
        <dbReference type="SAM" id="MobiDB-lite"/>
    </source>
</evidence>
<dbReference type="AlphaFoldDB" id="A0A329K872"/>
<evidence type="ECO:0008006" key="4">
    <source>
        <dbReference type="Google" id="ProtNLM"/>
    </source>
</evidence>
<gene>
    <name evidence="2" type="ORF">DQP58_21350</name>
</gene>
<comment type="caution">
    <text evidence="2">The sequence shown here is derived from an EMBL/GenBank/DDBJ whole genome shotgun (WGS) entry which is preliminary data.</text>
</comment>
<dbReference type="Proteomes" id="UP000250347">
    <property type="component" value="Unassembled WGS sequence"/>
</dbReference>
<sequence>MPDKPTTSGAAGPGPEYDDSGVPTFESVRDQIEARHATAQGAAELDAESPEGRSVSEQYDERRRAAAERLAQIRDAMKPENS</sequence>
<proteinExistence type="predicted"/>
<feature type="region of interest" description="Disordered" evidence="1">
    <location>
        <begin position="1"/>
        <end position="25"/>
    </location>
</feature>
<dbReference type="EMBL" id="QMEU01000096">
    <property type="protein sequence ID" value="RAU91100.1"/>
    <property type="molecule type" value="Genomic_DNA"/>
</dbReference>